<dbReference type="AlphaFoldDB" id="A0A225V3J3"/>
<dbReference type="EMBL" id="NBNE01008282">
    <property type="protein sequence ID" value="OWY99653.1"/>
    <property type="molecule type" value="Genomic_DNA"/>
</dbReference>
<name>A0A225V3J3_9STRA</name>
<keyword evidence="2" id="KW-1185">Reference proteome</keyword>
<dbReference type="STRING" id="4795.A0A225V3J3"/>
<dbReference type="OrthoDB" id="126674at2759"/>
<proteinExistence type="predicted"/>
<reference evidence="2" key="1">
    <citation type="submission" date="2017-03" db="EMBL/GenBank/DDBJ databases">
        <title>Phytopthora megakarya and P. palmivora, two closely related causual agents of cacao black pod achieved similar genome size and gene model numbers by different mechanisms.</title>
        <authorList>
            <person name="Ali S."/>
            <person name="Shao J."/>
            <person name="Larry D.J."/>
            <person name="Kronmiller B."/>
            <person name="Shen D."/>
            <person name="Strem M.D."/>
            <person name="Melnick R.L."/>
            <person name="Guiltinan M.J."/>
            <person name="Tyler B.M."/>
            <person name="Meinhardt L.W."/>
            <person name="Bailey B.A."/>
        </authorList>
    </citation>
    <scope>NUCLEOTIDE SEQUENCE [LARGE SCALE GENOMIC DNA]</scope>
    <source>
        <strain evidence="2">zdho120</strain>
    </source>
</reference>
<evidence type="ECO:0000313" key="1">
    <source>
        <dbReference type="EMBL" id="OWY99653.1"/>
    </source>
</evidence>
<dbReference type="Proteomes" id="UP000198211">
    <property type="component" value="Unassembled WGS sequence"/>
</dbReference>
<accession>A0A225V3J3</accession>
<organism evidence="1 2">
    <name type="scientific">Phytophthora megakarya</name>
    <dbReference type="NCBI Taxonomy" id="4795"/>
    <lineage>
        <taxon>Eukaryota</taxon>
        <taxon>Sar</taxon>
        <taxon>Stramenopiles</taxon>
        <taxon>Oomycota</taxon>
        <taxon>Peronosporomycetes</taxon>
        <taxon>Peronosporales</taxon>
        <taxon>Peronosporaceae</taxon>
        <taxon>Phytophthora</taxon>
    </lineage>
</organism>
<comment type="caution">
    <text evidence="1">The sequence shown here is derived from an EMBL/GenBank/DDBJ whole genome shotgun (WGS) entry which is preliminary data.</text>
</comment>
<protein>
    <submittedName>
        <fullName evidence="1">Uncharacterized protein</fullName>
    </submittedName>
</protein>
<evidence type="ECO:0000313" key="2">
    <source>
        <dbReference type="Proteomes" id="UP000198211"/>
    </source>
</evidence>
<gene>
    <name evidence="1" type="ORF">PHMEG_00029314</name>
</gene>
<sequence>MQFISTKRRTTNIDDVEELSIIELLEPDKDQGSLREANQTEGKTIVPYPMHMINLTSKLTSHSFRCGVAMYTNDGSLSENWILDHKGWHLERGNKAYVLSGWTPKTGARLPPLRAREEPIRVRALKAQALIFSNALDFADTGLYIAEDVTEVLTAIFVVHYPVVVLLTDDRAFVIRMHEAVAARYSGELEVLVWSETIRRAFVRPPPSLNHPKVCD</sequence>